<protein>
    <submittedName>
        <fullName evidence="1">Uncharacterized protein</fullName>
    </submittedName>
</protein>
<dbReference type="EMBL" id="FLUM01000003">
    <property type="protein sequence ID" value="SBW07953.1"/>
    <property type="molecule type" value="Genomic_DNA"/>
</dbReference>
<accession>A0A212K8C0</accession>
<dbReference type="InterPro" id="IPR058060">
    <property type="entry name" value="HYC_CC_PP"/>
</dbReference>
<proteinExistence type="predicted"/>
<dbReference type="NCBIfam" id="NF047658">
    <property type="entry name" value="HYC_CC_PP"/>
    <property type="match status" value="1"/>
</dbReference>
<organism evidence="1">
    <name type="scientific">uncultured Dysgonomonas sp</name>
    <dbReference type="NCBI Taxonomy" id="206096"/>
    <lineage>
        <taxon>Bacteria</taxon>
        <taxon>Pseudomonadati</taxon>
        <taxon>Bacteroidota</taxon>
        <taxon>Bacteroidia</taxon>
        <taxon>Bacteroidales</taxon>
        <taxon>Dysgonomonadaceae</taxon>
        <taxon>Dysgonomonas</taxon>
        <taxon>environmental samples</taxon>
    </lineage>
</organism>
<reference evidence="1" key="1">
    <citation type="submission" date="2016-04" db="EMBL/GenBank/DDBJ databases">
        <authorList>
            <person name="Evans L.H."/>
            <person name="Alamgir A."/>
            <person name="Owens N."/>
            <person name="Weber N.D."/>
            <person name="Virtaneva K."/>
            <person name="Barbian K."/>
            <person name="Babar A."/>
            <person name="Rosenke K."/>
        </authorList>
    </citation>
    <scope>NUCLEOTIDE SEQUENCE</scope>
    <source>
        <strain evidence="1">86-1</strain>
    </source>
</reference>
<sequence length="152" mass="17335">MKKVISIFLLLLMLIIGAHPVIAMHYCAGELYSFGVLDNEIEKSCCEDMEMPQQDDNACHTTSNTQEDNIMPSHENCCDIQKVELSTDDYQHQVQQFNLSNILPSYENVWLALNLLIPTENEGVTKTSQYFPPGGFSLHNIDLLTYICIYRI</sequence>
<dbReference type="AlphaFoldDB" id="A0A212K8C0"/>
<dbReference type="RefSeq" id="WP_006801210.1">
    <property type="nucleotide sequence ID" value="NZ_CALESN010000001.1"/>
</dbReference>
<name>A0A212K8C0_9BACT</name>
<gene>
    <name evidence="1" type="ORF">KL86DYS1_31803</name>
</gene>
<dbReference type="InterPro" id="IPR058512">
    <property type="entry name" value="DUF8199"/>
</dbReference>
<evidence type="ECO:0000313" key="1">
    <source>
        <dbReference type="EMBL" id="SBW07953.1"/>
    </source>
</evidence>
<dbReference type="Pfam" id="PF26622">
    <property type="entry name" value="DUF8199"/>
    <property type="match status" value="1"/>
</dbReference>